<gene>
    <name evidence="2" type="ORF">F1737_02065</name>
</gene>
<dbReference type="InterPro" id="IPR058240">
    <property type="entry name" value="rSAM_sf"/>
</dbReference>
<dbReference type="PANTHER" id="PTHR43324">
    <property type="match status" value="1"/>
</dbReference>
<dbReference type="InterPro" id="IPR007197">
    <property type="entry name" value="rSAM"/>
</dbReference>
<dbReference type="SMART" id="SM00729">
    <property type="entry name" value="Elp3"/>
    <property type="match status" value="1"/>
</dbReference>
<dbReference type="InterPro" id="IPR006638">
    <property type="entry name" value="Elp3/MiaA/NifB-like_rSAM"/>
</dbReference>
<evidence type="ECO:0000259" key="1">
    <source>
        <dbReference type="PROSITE" id="PS51918"/>
    </source>
</evidence>
<dbReference type="InterPro" id="IPR023404">
    <property type="entry name" value="rSAM_horseshoe"/>
</dbReference>
<dbReference type="PANTHER" id="PTHR43324:SF1">
    <property type="entry name" value="RADICAL SAM CORE DOMAIN-CONTAINING PROTEIN"/>
    <property type="match status" value="1"/>
</dbReference>
<proteinExistence type="predicted"/>
<organism evidence="2 3">
    <name type="scientific">Methanochimaera problematica</name>
    <dbReference type="NCBI Taxonomy" id="2609417"/>
    <lineage>
        <taxon>Archaea</taxon>
        <taxon>Methanobacteriati</taxon>
        <taxon>Methanobacteriota</taxon>
        <taxon>Stenosarchaea group</taxon>
        <taxon>Methanomicrobia</taxon>
        <taxon>Methanomicrobiales</taxon>
        <taxon>Methanomicrobiaceae</taxon>
        <taxon>Methanochimaera</taxon>
    </lineage>
</organism>
<dbReference type="Proteomes" id="UP001301797">
    <property type="component" value="Chromosome"/>
</dbReference>
<reference evidence="2 3" key="1">
    <citation type="submission" date="2019-09" db="EMBL/GenBank/DDBJ databases">
        <title>The complete genome of Methanoplanus sp. FWC-SCC4.</title>
        <authorList>
            <person name="Chen S.-C."/>
            <person name="Zhou Y.-Z."/>
            <person name="Lai M.-C."/>
        </authorList>
    </citation>
    <scope>NUCLEOTIDE SEQUENCE [LARGE SCALE GENOMIC DNA]</scope>
    <source>
        <strain evidence="2 3">FWC-SCC4</strain>
    </source>
</reference>
<dbReference type="GO" id="GO:0051536">
    <property type="term" value="F:iron-sulfur cluster binding"/>
    <property type="evidence" value="ECO:0007669"/>
    <property type="project" value="InterPro"/>
</dbReference>
<accession>A0AA97FAY1</accession>
<dbReference type="SUPFAM" id="SSF81585">
    <property type="entry name" value="PsbU/PolX domain-like"/>
    <property type="match status" value="1"/>
</dbReference>
<protein>
    <submittedName>
        <fullName evidence="2">Radical SAM protein</fullName>
    </submittedName>
</protein>
<dbReference type="Gene3D" id="3.80.30.20">
    <property type="entry name" value="tm_1862 like domain"/>
    <property type="match status" value="1"/>
</dbReference>
<evidence type="ECO:0000313" key="3">
    <source>
        <dbReference type="Proteomes" id="UP001301797"/>
    </source>
</evidence>
<dbReference type="SUPFAM" id="SSF102114">
    <property type="entry name" value="Radical SAM enzymes"/>
    <property type="match status" value="1"/>
</dbReference>
<dbReference type="Gene3D" id="1.10.150.320">
    <property type="entry name" value="Photosystem II 12 kDa extrinsic protein"/>
    <property type="match status" value="1"/>
</dbReference>
<dbReference type="RefSeq" id="WP_317137125.1">
    <property type="nucleotide sequence ID" value="NZ_CP043875.1"/>
</dbReference>
<dbReference type="EMBL" id="CP043875">
    <property type="protein sequence ID" value="WOF15552.1"/>
    <property type="molecule type" value="Genomic_DNA"/>
</dbReference>
<sequence length="549" mass="60127">MSYNSFIIDGYVDEPACFGVPPYISPYVRYVAGVCKEHGYNPGYMNIDQIRENPALLQSAERSDLIVFISGVTVPGKYIGGRPATGTEIMQIGASLRSPLKCIGGPVVFGSGGGGGCTAVKESFSVYDHVLQGEIASALDSVLLGGSPFGEFDYSKIDRWSVLGSDIIPQHPAFPNVMCELETARGCSRAVTGGCSFCTEAFYGLPKHRAACGIHAEVSALYKAGARHFRLGRQPDLLTYGTKGGGEFPVPNPQIIEELFSGIRKVAPELKTLHIDNINPGTIARHEDESKEALSSIVRWHTSGDLAAFGLESADPLVIRENNLKAQPDDVLRAIEIVNEVGGVRDENGIPHLLPGLNFVLGLSGESEKTYDLNESFLRDVLKRDLLVRRVNIRQVMPFEGTKAYEENTIGKYEKRFRQFKEWVRNEFDLPMLKRVFPAGTVLSDLIIEVEGQTSFGRQLGSYPILAGMPLQIPKGSIIDAVVCDWGFRSVTAIPYPVKINELPASAIKKIPGIGKKKAVKIIAKRPFQSYEELKKVAEDVIPEKYIGF</sequence>
<dbReference type="GeneID" id="85228916"/>
<dbReference type="SFLD" id="SFLDG01082">
    <property type="entry name" value="B12-binding_domain_containing"/>
    <property type="match status" value="1"/>
</dbReference>
<evidence type="ECO:0000313" key="2">
    <source>
        <dbReference type="EMBL" id="WOF15552.1"/>
    </source>
</evidence>
<keyword evidence="3" id="KW-1185">Reference proteome</keyword>
<dbReference type="KEGG" id="mefw:F1737_02065"/>
<dbReference type="AlphaFoldDB" id="A0AA97FAY1"/>
<feature type="domain" description="Radical SAM core" evidence="1">
    <location>
        <begin position="173"/>
        <end position="431"/>
    </location>
</feature>
<name>A0AA97FAY1_9EURY</name>
<dbReference type="GO" id="GO:0003824">
    <property type="term" value="F:catalytic activity"/>
    <property type="evidence" value="ECO:0007669"/>
    <property type="project" value="InterPro"/>
</dbReference>
<dbReference type="PROSITE" id="PS51918">
    <property type="entry name" value="RADICAL_SAM"/>
    <property type="match status" value="1"/>
</dbReference>
<dbReference type="Pfam" id="PF12836">
    <property type="entry name" value="HHH_3"/>
    <property type="match status" value="1"/>
</dbReference>
<dbReference type="SFLD" id="SFLDS00029">
    <property type="entry name" value="Radical_SAM"/>
    <property type="match status" value="1"/>
</dbReference>